<dbReference type="Gene3D" id="2.40.160.20">
    <property type="match status" value="1"/>
</dbReference>
<dbReference type="SUPFAM" id="SSF56925">
    <property type="entry name" value="OMPA-like"/>
    <property type="match status" value="1"/>
</dbReference>
<evidence type="ECO:0000259" key="2">
    <source>
        <dbReference type="Pfam" id="PF19573"/>
    </source>
</evidence>
<dbReference type="OrthoDB" id="654178at2"/>
<dbReference type="Proteomes" id="UP000198517">
    <property type="component" value="Unassembled WGS sequence"/>
</dbReference>
<dbReference type="InterPro" id="IPR045743">
    <property type="entry name" value="DUF6089"/>
</dbReference>
<proteinExistence type="predicted"/>
<accession>A0A1G7CIW4</accession>
<keyword evidence="4" id="KW-1185">Reference proteome</keyword>
<sequence>MRKKNLVSVLCLLGLFLSKAQRHEIGMFAGNINIVGDIGETNYVLQGTTTVKQGTRLGLPITLGILYRMNFNPYQTLRFDLGYSNVKFIDEASDENYRKQRYNSESNTLYNLDAIFEYYFLPVNDEQRAMLSPYIFGGVGALVYNSWNMSLDFRNKNLIDTVGNFVQPSGSDDAYRKPIRESGNNMTLSIPFGVGVKYKFNYNWALFAEVLFRPTFTDEIDYSVISDKNVRVLYDKDEVKRIRGNKNGLSSDEIHQIIQPYIDSYKIGNLKSKDWVNNISVGVSYSFGRPPCYCEK</sequence>
<evidence type="ECO:0000313" key="4">
    <source>
        <dbReference type="Proteomes" id="UP000198517"/>
    </source>
</evidence>
<reference evidence="3 4" key="1">
    <citation type="submission" date="2016-10" db="EMBL/GenBank/DDBJ databases">
        <authorList>
            <person name="de Groot N.N."/>
        </authorList>
    </citation>
    <scope>NUCLEOTIDE SEQUENCE [LARGE SCALE GENOMIC DNA]</scope>
    <source>
        <strain evidence="3 4">DSM 24015</strain>
    </source>
</reference>
<name>A0A1G7CIW4_9FLAO</name>
<dbReference type="InterPro" id="IPR011250">
    <property type="entry name" value="OMP/PagP_B-barrel"/>
</dbReference>
<feature type="signal peptide" evidence="1">
    <location>
        <begin position="1"/>
        <end position="20"/>
    </location>
</feature>
<dbReference type="STRING" id="1071918.SAMN05421544_10844"/>
<dbReference type="AlphaFoldDB" id="A0A1G7CIW4"/>
<evidence type="ECO:0000313" key="3">
    <source>
        <dbReference type="EMBL" id="SDE38670.1"/>
    </source>
</evidence>
<gene>
    <name evidence="3" type="ORF">SAMN05421544_10844</name>
</gene>
<dbReference type="EMBL" id="FNAS01000008">
    <property type="protein sequence ID" value="SDE38670.1"/>
    <property type="molecule type" value="Genomic_DNA"/>
</dbReference>
<dbReference type="RefSeq" id="WP_092736525.1">
    <property type="nucleotide sequence ID" value="NZ_FNAS01000008.1"/>
</dbReference>
<dbReference type="Pfam" id="PF19573">
    <property type="entry name" value="DUF6089"/>
    <property type="match status" value="1"/>
</dbReference>
<feature type="domain" description="DUF6089" evidence="2">
    <location>
        <begin position="3"/>
        <end position="150"/>
    </location>
</feature>
<feature type="chain" id="PRO_5011637681" evidence="1">
    <location>
        <begin position="21"/>
        <end position="296"/>
    </location>
</feature>
<protein>
    <submittedName>
        <fullName evidence="3">Outer membrane insertion C-terminal signal</fullName>
    </submittedName>
</protein>
<organism evidence="3 4">
    <name type="scientific">Riemerella columbipharyngis</name>
    <dbReference type="NCBI Taxonomy" id="1071918"/>
    <lineage>
        <taxon>Bacteria</taxon>
        <taxon>Pseudomonadati</taxon>
        <taxon>Bacteroidota</taxon>
        <taxon>Flavobacteriia</taxon>
        <taxon>Flavobacteriales</taxon>
        <taxon>Weeksellaceae</taxon>
        <taxon>Riemerella</taxon>
    </lineage>
</organism>
<keyword evidence="1" id="KW-0732">Signal</keyword>
<evidence type="ECO:0000256" key="1">
    <source>
        <dbReference type="SAM" id="SignalP"/>
    </source>
</evidence>